<dbReference type="PANTHER" id="PTHR43584:SF8">
    <property type="entry name" value="N-ACETYLMURAMATE ALPHA-1-PHOSPHATE URIDYLYLTRANSFERASE"/>
    <property type="match status" value="1"/>
</dbReference>
<evidence type="ECO:0000256" key="1">
    <source>
        <dbReference type="ARBA" id="ARBA00005166"/>
    </source>
</evidence>
<dbReference type="SUPFAM" id="SSF51161">
    <property type="entry name" value="Trimeric LpxA-like enzymes"/>
    <property type="match status" value="1"/>
</dbReference>
<evidence type="ECO:0000313" key="14">
    <source>
        <dbReference type="EMBL" id="PWR71950.1"/>
    </source>
</evidence>
<evidence type="ECO:0000256" key="2">
    <source>
        <dbReference type="ARBA" id="ARBA00005208"/>
    </source>
</evidence>
<sequence>MSVQAVILAAGEGTRIRPLTQNRPKALIPVANRPILEHLIESLLSCGVRDIIVVVGYRKEQVMRHLIHLPVEVRIVEQQHQIGTGHALNCALDLITGDLLVLPGDNYIDPASLKEVLKIKNSMLITTHQHPSNFGVVDVEDGVVLGIVEKPVHAKRMTVSCGVYYLEQDLLSGMIDNQLSDAINELIVRGTSISAVYAHEWQDAIYPWDLICMNERLLRNISPSYAGTVSASAIIEGTVSIGKGSVISPYCTIKGPVIIGEDCVIGPHVVISPGTSIGSRVIIEPFTMIGNSLVMDDCNIGSHSKIASAVLGEACTIGEHTVITAGTGFLEIKKEAVHSSCGVIMGNGVFSSPLVIYENCVIGNDCHIDARNGIRLRSKFIPDHTWVM</sequence>
<feature type="domain" description="Nucleotidyl transferase" evidence="12">
    <location>
        <begin position="5"/>
        <end position="176"/>
    </location>
</feature>
<dbReference type="SUPFAM" id="SSF53448">
    <property type="entry name" value="Nucleotide-diphospho-sugar transferases"/>
    <property type="match status" value="1"/>
</dbReference>
<evidence type="ECO:0000256" key="9">
    <source>
        <dbReference type="ARBA" id="ARBA00023315"/>
    </source>
</evidence>
<keyword evidence="6 14" id="KW-0808">Transferase</keyword>
<dbReference type="Proteomes" id="UP000245657">
    <property type="component" value="Unassembled WGS sequence"/>
</dbReference>
<keyword evidence="8" id="KW-0511">Multifunctional enzyme</keyword>
<dbReference type="EC" id="2.7.7.23" evidence="4"/>
<evidence type="ECO:0000256" key="5">
    <source>
        <dbReference type="ARBA" id="ARBA00013414"/>
    </source>
</evidence>
<evidence type="ECO:0000256" key="11">
    <source>
        <dbReference type="ARBA" id="ARBA00048493"/>
    </source>
</evidence>
<dbReference type="EC" id="2.3.1.157" evidence="3"/>
<accession>A0A2V2N028</accession>
<dbReference type="AlphaFoldDB" id="A0A2V2N028"/>
<comment type="pathway">
    <text evidence="1">Nucleotide-sugar biosynthesis; UDP-N-acetyl-alpha-D-glucosamine biosynthesis; N-acetyl-alpha-D-glucosamine 1-phosphate from alpha-D-glucosamine 6-phosphate (route II): step 2/2.</text>
</comment>
<dbReference type="GeneID" id="97548193"/>
<organism evidence="14 15">
    <name type="scientific">Methanospirillum lacunae</name>
    <dbReference type="NCBI Taxonomy" id="668570"/>
    <lineage>
        <taxon>Archaea</taxon>
        <taxon>Methanobacteriati</taxon>
        <taxon>Methanobacteriota</taxon>
        <taxon>Stenosarchaea group</taxon>
        <taxon>Methanomicrobia</taxon>
        <taxon>Methanomicrobiales</taxon>
        <taxon>Methanospirillaceae</taxon>
        <taxon>Methanospirillum</taxon>
    </lineage>
</organism>
<dbReference type="InterPro" id="IPR056729">
    <property type="entry name" value="GMPPB_C"/>
</dbReference>
<dbReference type="EMBL" id="QGMY01000007">
    <property type="protein sequence ID" value="PWR71950.1"/>
    <property type="molecule type" value="Genomic_DNA"/>
</dbReference>
<evidence type="ECO:0000256" key="6">
    <source>
        <dbReference type="ARBA" id="ARBA00022679"/>
    </source>
</evidence>
<keyword evidence="15" id="KW-1185">Reference proteome</keyword>
<evidence type="ECO:0000256" key="8">
    <source>
        <dbReference type="ARBA" id="ARBA00023268"/>
    </source>
</evidence>
<keyword evidence="9" id="KW-0012">Acyltransferase</keyword>
<dbReference type="RefSeq" id="WP_109968440.1">
    <property type="nucleotide sequence ID" value="NZ_CP176093.1"/>
</dbReference>
<evidence type="ECO:0000256" key="3">
    <source>
        <dbReference type="ARBA" id="ARBA00012225"/>
    </source>
</evidence>
<evidence type="ECO:0000259" key="13">
    <source>
        <dbReference type="Pfam" id="PF25087"/>
    </source>
</evidence>
<dbReference type="GO" id="GO:0019134">
    <property type="term" value="F:glucosamine-1-phosphate N-acetyltransferase activity"/>
    <property type="evidence" value="ECO:0007669"/>
    <property type="project" value="UniProtKB-EC"/>
</dbReference>
<evidence type="ECO:0000256" key="4">
    <source>
        <dbReference type="ARBA" id="ARBA00012457"/>
    </source>
</evidence>
<comment type="catalytic activity">
    <reaction evidence="11">
        <text>N-acetyl-alpha-D-glucosamine 1-phosphate + UTP + H(+) = UDP-N-acetyl-alpha-D-glucosamine + diphosphate</text>
        <dbReference type="Rhea" id="RHEA:13509"/>
        <dbReference type="ChEBI" id="CHEBI:15378"/>
        <dbReference type="ChEBI" id="CHEBI:33019"/>
        <dbReference type="ChEBI" id="CHEBI:46398"/>
        <dbReference type="ChEBI" id="CHEBI:57705"/>
        <dbReference type="ChEBI" id="CHEBI:57776"/>
        <dbReference type="EC" id="2.7.7.23"/>
    </reaction>
</comment>
<dbReference type="InterPro" id="IPR029044">
    <property type="entry name" value="Nucleotide-diphossugar_trans"/>
</dbReference>
<evidence type="ECO:0000256" key="7">
    <source>
        <dbReference type="ARBA" id="ARBA00022695"/>
    </source>
</evidence>
<dbReference type="InterPro" id="IPR011004">
    <property type="entry name" value="Trimer_LpxA-like_sf"/>
</dbReference>
<comment type="pathway">
    <text evidence="2">Nucleotide-sugar biosynthesis; UDP-N-acetyl-alpha-D-glucosamine biosynthesis; UDP-N-acetyl-alpha-D-glucosamine from N-acetyl-alpha-D-glucosamine 1-phosphate: step 1/1.</text>
</comment>
<evidence type="ECO:0000256" key="10">
    <source>
        <dbReference type="ARBA" id="ARBA00048247"/>
    </source>
</evidence>
<evidence type="ECO:0000259" key="12">
    <source>
        <dbReference type="Pfam" id="PF00483"/>
    </source>
</evidence>
<dbReference type="PANTHER" id="PTHR43584">
    <property type="entry name" value="NUCLEOTIDYL TRANSFERASE"/>
    <property type="match status" value="1"/>
</dbReference>
<evidence type="ECO:0000313" key="15">
    <source>
        <dbReference type="Proteomes" id="UP000245657"/>
    </source>
</evidence>
<dbReference type="OrthoDB" id="15372at2157"/>
<dbReference type="GO" id="GO:0003977">
    <property type="term" value="F:UDP-N-acetylglucosamine diphosphorylase activity"/>
    <property type="evidence" value="ECO:0007669"/>
    <property type="project" value="UniProtKB-EC"/>
</dbReference>
<dbReference type="InterPro" id="IPR050065">
    <property type="entry name" value="GlmU-like"/>
</dbReference>
<dbReference type="InterPro" id="IPR005835">
    <property type="entry name" value="NTP_transferase_dom"/>
</dbReference>
<dbReference type="Gene3D" id="3.90.550.10">
    <property type="entry name" value="Spore Coat Polysaccharide Biosynthesis Protein SpsA, Chain A"/>
    <property type="match status" value="1"/>
</dbReference>
<comment type="catalytic activity">
    <reaction evidence="10">
        <text>alpha-D-glucosamine 1-phosphate + acetyl-CoA = N-acetyl-alpha-D-glucosamine 1-phosphate + CoA + H(+)</text>
        <dbReference type="Rhea" id="RHEA:13725"/>
        <dbReference type="ChEBI" id="CHEBI:15378"/>
        <dbReference type="ChEBI" id="CHEBI:57287"/>
        <dbReference type="ChEBI" id="CHEBI:57288"/>
        <dbReference type="ChEBI" id="CHEBI:57776"/>
        <dbReference type="ChEBI" id="CHEBI:58516"/>
        <dbReference type="EC" id="2.3.1.157"/>
    </reaction>
</comment>
<dbReference type="Pfam" id="PF25087">
    <property type="entry name" value="GMPPB_C"/>
    <property type="match status" value="1"/>
</dbReference>
<comment type="caution">
    <text evidence="14">The sequence shown here is derived from an EMBL/GenBank/DDBJ whole genome shotgun (WGS) entry which is preliminary data.</text>
</comment>
<dbReference type="Gene3D" id="2.160.10.10">
    <property type="entry name" value="Hexapeptide repeat proteins"/>
    <property type="match status" value="1"/>
</dbReference>
<gene>
    <name evidence="14" type="ORF">DK846_08100</name>
</gene>
<dbReference type="CDD" id="cd04181">
    <property type="entry name" value="NTP_transferase"/>
    <property type="match status" value="1"/>
</dbReference>
<reference evidence="14 15" key="1">
    <citation type="submission" date="2018-05" db="EMBL/GenBank/DDBJ databases">
        <title>Draft genome of Methanospirillum lacunae Ki8-1.</title>
        <authorList>
            <person name="Dueholm M.S."/>
            <person name="Nielsen P.H."/>
            <person name="Bakmann L.F."/>
            <person name="Otzen D.E."/>
        </authorList>
    </citation>
    <scope>NUCLEOTIDE SEQUENCE [LARGE SCALE GENOMIC DNA]</scope>
    <source>
        <strain evidence="14 15">Ki8-1</strain>
    </source>
</reference>
<proteinExistence type="predicted"/>
<name>A0A2V2N028_9EURY</name>
<keyword evidence="7" id="KW-0548">Nucleotidyltransferase</keyword>
<dbReference type="Pfam" id="PF00483">
    <property type="entry name" value="NTP_transferase"/>
    <property type="match status" value="1"/>
</dbReference>
<feature type="domain" description="Mannose-1-phosphate guanyltransferase C-terminal" evidence="13">
    <location>
        <begin position="253"/>
        <end position="369"/>
    </location>
</feature>
<protein>
    <recommendedName>
        <fullName evidence="5">Bifunctional protein GlmU</fullName>
        <ecNumber evidence="3">2.3.1.157</ecNumber>
        <ecNumber evidence="4">2.7.7.23</ecNumber>
    </recommendedName>
</protein>